<protein>
    <submittedName>
        <fullName evidence="4">3-oxoacyl-ACP reductase FabG</fullName>
    </submittedName>
</protein>
<comment type="similarity">
    <text evidence="1">Belongs to the short-chain dehydrogenases/reductases (SDR) family.</text>
</comment>
<dbReference type="Pfam" id="PF13561">
    <property type="entry name" value="adh_short_C2"/>
    <property type="match status" value="1"/>
</dbReference>
<keyword evidence="2" id="KW-0560">Oxidoreductase</keyword>
<evidence type="ECO:0000256" key="1">
    <source>
        <dbReference type="ARBA" id="ARBA00006484"/>
    </source>
</evidence>
<dbReference type="FunFam" id="3.40.50.720:FF:000084">
    <property type="entry name" value="Short-chain dehydrogenase reductase"/>
    <property type="match status" value="1"/>
</dbReference>
<gene>
    <name evidence="4" type="ORF">H9831_09200</name>
</gene>
<dbReference type="SUPFAM" id="SSF51735">
    <property type="entry name" value="NAD(P)-binding Rossmann-fold domains"/>
    <property type="match status" value="1"/>
</dbReference>
<evidence type="ECO:0000313" key="5">
    <source>
        <dbReference type="Proteomes" id="UP000824007"/>
    </source>
</evidence>
<dbReference type="PROSITE" id="PS00061">
    <property type="entry name" value="ADH_SHORT"/>
    <property type="match status" value="1"/>
</dbReference>
<dbReference type="GO" id="GO:0008206">
    <property type="term" value="P:bile acid metabolic process"/>
    <property type="evidence" value="ECO:0007669"/>
    <property type="project" value="UniProtKB-ARBA"/>
</dbReference>
<dbReference type="InterPro" id="IPR020904">
    <property type="entry name" value="Sc_DH/Rdtase_CS"/>
</dbReference>
<evidence type="ECO:0000259" key="3">
    <source>
        <dbReference type="SMART" id="SM00822"/>
    </source>
</evidence>
<dbReference type="EMBL" id="DXDD01000112">
    <property type="protein sequence ID" value="HIY60839.1"/>
    <property type="molecule type" value="Genomic_DNA"/>
</dbReference>
<dbReference type="InterPro" id="IPR002347">
    <property type="entry name" value="SDR_fam"/>
</dbReference>
<dbReference type="PRINTS" id="PR00080">
    <property type="entry name" value="SDRFAMILY"/>
</dbReference>
<dbReference type="Proteomes" id="UP000824007">
    <property type="component" value="Unassembled WGS sequence"/>
</dbReference>
<dbReference type="InterPro" id="IPR036291">
    <property type="entry name" value="NAD(P)-bd_dom_sf"/>
</dbReference>
<dbReference type="NCBIfam" id="NF005559">
    <property type="entry name" value="PRK07231.1"/>
    <property type="match status" value="1"/>
</dbReference>
<dbReference type="PRINTS" id="PR00081">
    <property type="entry name" value="GDHRDH"/>
</dbReference>
<dbReference type="PANTHER" id="PTHR42760">
    <property type="entry name" value="SHORT-CHAIN DEHYDROGENASES/REDUCTASES FAMILY MEMBER"/>
    <property type="match status" value="1"/>
</dbReference>
<accession>A0A9D1YQ24</accession>
<dbReference type="AlphaFoldDB" id="A0A9D1YQ24"/>
<name>A0A9D1YQ24_9FIRM</name>
<proteinExistence type="inferred from homology"/>
<dbReference type="Gene3D" id="3.40.50.720">
    <property type="entry name" value="NAD(P)-binding Rossmann-like Domain"/>
    <property type="match status" value="1"/>
</dbReference>
<dbReference type="SMART" id="SM00822">
    <property type="entry name" value="PKS_KR"/>
    <property type="match status" value="1"/>
</dbReference>
<feature type="domain" description="Ketoreductase" evidence="3">
    <location>
        <begin position="6"/>
        <end position="191"/>
    </location>
</feature>
<evidence type="ECO:0000256" key="2">
    <source>
        <dbReference type="ARBA" id="ARBA00023002"/>
    </source>
</evidence>
<dbReference type="GO" id="GO:0016616">
    <property type="term" value="F:oxidoreductase activity, acting on the CH-OH group of donors, NAD or NADP as acceptor"/>
    <property type="evidence" value="ECO:0007669"/>
    <property type="project" value="UniProtKB-ARBA"/>
</dbReference>
<reference evidence="4" key="1">
    <citation type="journal article" date="2021" name="PeerJ">
        <title>Extensive microbial diversity within the chicken gut microbiome revealed by metagenomics and culture.</title>
        <authorList>
            <person name="Gilroy R."/>
            <person name="Ravi A."/>
            <person name="Getino M."/>
            <person name="Pursley I."/>
            <person name="Horton D.L."/>
            <person name="Alikhan N.F."/>
            <person name="Baker D."/>
            <person name="Gharbi K."/>
            <person name="Hall N."/>
            <person name="Watson M."/>
            <person name="Adriaenssens E.M."/>
            <person name="Foster-Nyarko E."/>
            <person name="Jarju S."/>
            <person name="Secka A."/>
            <person name="Antonio M."/>
            <person name="Oren A."/>
            <person name="Chaudhuri R.R."/>
            <person name="La Ragione R."/>
            <person name="Hildebrand F."/>
            <person name="Pallen M.J."/>
        </authorList>
    </citation>
    <scope>NUCLEOTIDE SEQUENCE</scope>
    <source>
        <strain evidence="4">ChiSxjej3B15-24422</strain>
    </source>
</reference>
<sequence length="248" mass="26032">MRLKDKIAVITGGSRGIGFATADRFLMEGAAVILTASSQASADRAAAWLKEKYPEAAVSGISPDLASLASVKEAFQKVIGEYGRIDILVNNAGVSESTPFLEYTEGTFDRVMDLNIKGVFNASRAAAEDMEKRGGGVILSTSSMVSIYGQPGGVAYPASKFAVNGLTVSLARELGPKGIRVNAVAPGITETDMMKAVPKEVIDPLIAQIPLRRLGQPEDIANAFVFLASDEASYITGVVLSVDGMARA</sequence>
<reference evidence="4" key="2">
    <citation type="submission" date="2021-04" db="EMBL/GenBank/DDBJ databases">
        <authorList>
            <person name="Gilroy R."/>
        </authorList>
    </citation>
    <scope>NUCLEOTIDE SEQUENCE</scope>
    <source>
        <strain evidence="4">ChiSxjej3B15-24422</strain>
    </source>
</reference>
<comment type="caution">
    <text evidence="4">The sequence shown here is derived from an EMBL/GenBank/DDBJ whole genome shotgun (WGS) entry which is preliminary data.</text>
</comment>
<organism evidence="4 5">
    <name type="scientific">Candidatus Eisenbergiella pullistercoris</name>
    <dbReference type="NCBI Taxonomy" id="2838555"/>
    <lineage>
        <taxon>Bacteria</taxon>
        <taxon>Bacillati</taxon>
        <taxon>Bacillota</taxon>
        <taxon>Clostridia</taxon>
        <taxon>Lachnospirales</taxon>
        <taxon>Lachnospiraceae</taxon>
        <taxon>Eisenbergiella</taxon>
    </lineage>
</organism>
<dbReference type="NCBIfam" id="NF009466">
    <property type="entry name" value="PRK12826.1-2"/>
    <property type="match status" value="1"/>
</dbReference>
<dbReference type="InterPro" id="IPR057326">
    <property type="entry name" value="KR_dom"/>
</dbReference>
<evidence type="ECO:0000313" key="4">
    <source>
        <dbReference type="EMBL" id="HIY60839.1"/>
    </source>
</evidence>